<protein>
    <submittedName>
        <fullName evidence="5">ABC transporter ATP-binding protein</fullName>
    </submittedName>
</protein>
<dbReference type="FunFam" id="3.40.50.300:FF:000032">
    <property type="entry name" value="Export ABC transporter ATP-binding protein"/>
    <property type="match status" value="1"/>
</dbReference>
<evidence type="ECO:0000256" key="1">
    <source>
        <dbReference type="ARBA" id="ARBA00022448"/>
    </source>
</evidence>
<dbReference type="InterPro" id="IPR017871">
    <property type="entry name" value="ABC_transporter-like_CS"/>
</dbReference>
<dbReference type="GO" id="GO:0016887">
    <property type="term" value="F:ATP hydrolysis activity"/>
    <property type="evidence" value="ECO:0007669"/>
    <property type="project" value="InterPro"/>
</dbReference>
<dbReference type="EMBL" id="MELI01000096">
    <property type="protein sequence ID" value="OFW32393.1"/>
    <property type="molecule type" value="Genomic_DNA"/>
</dbReference>
<dbReference type="Proteomes" id="UP000178086">
    <property type="component" value="Unassembled WGS sequence"/>
</dbReference>
<keyword evidence="2" id="KW-0547">Nucleotide-binding</keyword>
<dbReference type="PROSITE" id="PS50893">
    <property type="entry name" value="ABC_TRANSPORTER_2"/>
    <property type="match status" value="1"/>
</dbReference>
<dbReference type="PROSITE" id="PS00211">
    <property type="entry name" value="ABC_TRANSPORTER_1"/>
    <property type="match status" value="1"/>
</dbReference>
<evidence type="ECO:0000256" key="3">
    <source>
        <dbReference type="ARBA" id="ARBA00022840"/>
    </source>
</evidence>
<dbReference type="PANTHER" id="PTHR24220:SF86">
    <property type="entry name" value="ABC TRANSPORTER ABCH.1"/>
    <property type="match status" value="1"/>
</dbReference>
<sequence>MSLVIANGVCKYYGNDEKTRVHALLRVEFTIEPGEYIAVMGPSGSGKSTLLAILGAMTPPSEGSLLVDGIDVYALSQEKRADFRREYLGFVFQQPQLIPYLTALENVMLPLVISDVKDKKGLAAQMLEKVGLGDKAKRLPSELSGGEQSRVAIARAIVNDPPMLLADEPVGSLDSKTGSEILDLFQALHADGQTIIMVTHNPESIRDTGRLIQLKDGVIVSDAATGEVLPAESHAIGNGACR</sequence>
<gene>
    <name evidence="5" type="ORF">A2074_03450</name>
</gene>
<evidence type="ECO:0000256" key="2">
    <source>
        <dbReference type="ARBA" id="ARBA00022741"/>
    </source>
</evidence>
<keyword evidence="1" id="KW-0813">Transport</keyword>
<name>A0A1F2UP80_9ACTN</name>
<keyword evidence="3 5" id="KW-0067">ATP-binding</keyword>
<dbReference type="GO" id="GO:0005886">
    <property type="term" value="C:plasma membrane"/>
    <property type="evidence" value="ECO:0007669"/>
    <property type="project" value="TreeGrafter"/>
</dbReference>
<proteinExistence type="predicted"/>
<dbReference type="InterPro" id="IPR003439">
    <property type="entry name" value="ABC_transporter-like_ATP-bd"/>
</dbReference>
<reference evidence="5 6" key="1">
    <citation type="journal article" date="2016" name="Nat. Commun.">
        <title>Thousands of microbial genomes shed light on interconnected biogeochemical processes in an aquifer system.</title>
        <authorList>
            <person name="Anantharaman K."/>
            <person name="Brown C.T."/>
            <person name="Hug L.A."/>
            <person name="Sharon I."/>
            <person name="Castelle C.J."/>
            <person name="Probst A.J."/>
            <person name="Thomas B.C."/>
            <person name="Singh A."/>
            <person name="Wilkins M.J."/>
            <person name="Karaoz U."/>
            <person name="Brodie E.L."/>
            <person name="Williams K.H."/>
            <person name="Hubbard S.S."/>
            <person name="Banfield J.F."/>
        </authorList>
    </citation>
    <scope>NUCLEOTIDE SEQUENCE [LARGE SCALE GENOMIC DNA]</scope>
</reference>
<dbReference type="GO" id="GO:0005524">
    <property type="term" value="F:ATP binding"/>
    <property type="evidence" value="ECO:0007669"/>
    <property type="project" value="UniProtKB-KW"/>
</dbReference>
<organism evidence="5 6">
    <name type="scientific">Candidatus Aquicultor primus</name>
    <dbReference type="NCBI Taxonomy" id="1797195"/>
    <lineage>
        <taxon>Bacteria</taxon>
        <taxon>Bacillati</taxon>
        <taxon>Actinomycetota</taxon>
        <taxon>Candidatus Aquicultoria</taxon>
        <taxon>Candidatus Aquicultorales</taxon>
        <taxon>Candidatus Aquicultoraceae</taxon>
        <taxon>Candidatus Aquicultor</taxon>
    </lineage>
</organism>
<dbReference type="InterPro" id="IPR015854">
    <property type="entry name" value="ABC_transpr_LolD-like"/>
</dbReference>
<dbReference type="Gene3D" id="3.40.50.300">
    <property type="entry name" value="P-loop containing nucleotide triphosphate hydrolases"/>
    <property type="match status" value="1"/>
</dbReference>
<dbReference type="SUPFAM" id="SSF52540">
    <property type="entry name" value="P-loop containing nucleoside triphosphate hydrolases"/>
    <property type="match status" value="1"/>
</dbReference>
<dbReference type="GO" id="GO:0022857">
    <property type="term" value="F:transmembrane transporter activity"/>
    <property type="evidence" value="ECO:0007669"/>
    <property type="project" value="TreeGrafter"/>
</dbReference>
<dbReference type="InterPro" id="IPR027417">
    <property type="entry name" value="P-loop_NTPase"/>
</dbReference>
<evidence type="ECO:0000259" key="4">
    <source>
        <dbReference type="PROSITE" id="PS50893"/>
    </source>
</evidence>
<dbReference type="InterPro" id="IPR017911">
    <property type="entry name" value="MacB-like_ATP-bd"/>
</dbReference>
<dbReference type="PANTHER" id="PTHR24220">
    <property type="entry name" value="IMPORT ATP-BINDING PROTEIN"/>
    <property type="match status" value="1"/>
</dbReference>
<accession>A0A1F2UP80</accession>
<dbReference type="AlphaFoldDB" id="A0A1F2UP80"/>
<dbReference type="InterPro" id="IPR003593">
    <property type="entry name" value="AAA+_ATPase"/>
</dbReference>
<dbReference type="GO" id="GO:0098796">
    <property type="term" value="C:membrane protein complex"/>
    <property type="evidence" value="ECO:0007669"/>
    <property type="project" value="UniProtKB-ARBA"/>
</dbReference>
<dbReference type="Pfam" id="PF00005">
    <property type="entry name" value="ABC_tran"/>
    <property type="match status" value="1"/>
</dbReference>
<dbReference type="CDD" id="cd03255">
    <property type="entry name" value="ABC_MJ0796_LolCDE_FtsE"/>
    <property type="match status" value="1"/>
</dbReference>
<evidence type="ECO:0000313" key="6">
    <source>
        <dbReference type="Proteomes" id="UP000178086"/>
    </source>
</evidence>
<feature type="domain" description="ABC transporter" evidence="4">
    <location>
        <begin position="4"/>
        <end position="241"/>
    </location>
</feature>
<dbReference type="SMART" id="SM00382">
    <property type="entry name" value="AAA"/>
    <property type="match status" value="1"/>
</dbReference>
<comment type="caution">
    <text evidence="5">The sequence shown here is derived from an EMBL/GenBank/DDBJ whole genome shotgun (WGS) entry which is preliminary data.</text>
</comment>
<evidence type="ECO:0000313" key="5">
    <source>
        <dbReference type="EMBL" id="OFW32393.1"/>
    </source>
</evidence>